<feature type="transmembrane region" description="Helical" evidence="2">
    <location>
        <begin position="222"/>
        <end position="238"/>
    </location>
</feature>
<keyword evidence="2" id="KW-1133">Transmembrane helix</keyword>
<dbReference type="OrthoDB" id="3078421at2"/>
<feature type="region of interest" description="Disordered" evidence="1">
    <location>
        <begin position="147"/>
        <end position="175"/>
    </location>
</feature>
<protein>
    <submittedName>
        <fullName evidence="3">Uncharacterized protein</fullName>
    </submittedName>
</protein>
<feature type="transmembrane region" description="Helical" evidence="2">
    <location>
        <begin position="118"/>
        <end position="137"/>
    </location>
</feature>
<reference evidence="3 4" key="1">
    <citation type="submission" date="2019-05" db="EMBL/GenBank/DDBJ databases">
        <title>Georgenia *** sp. nov., and Georgenia *** sp. nov., isolated from the intestinal contents of plateau pika (Ochotona curzoniae) in the Qinghai-Tibet plateau of China.</title>
        <authorList>
            <person name="Tian Z."/>
        </authorList>
    </citation>
    <scope>NUCLEOTIDE SEQUENCE [LARGE SCALE GENOMIC DNA]</scope>
    <source>
        <strain evidence="3 4">Z443</strain>
    </source>
</reference>
<feature type="transmembrane region" description="Helical" evidence="2">
    <location>
        <begin position="250"/>
        <end position="272"/>
    </location>
</feature>
<dbReference type="AlphaFoldDB" id="A0A5B8C010"/>
<dbReference type="Proteomes" id="UP000314616">
    <property type="component" value="Chromosome"/>
</dbReference>
<proteinExistence type="predicted"/>
<organism evidence="3 4">
    <name type="scientific">Georgenia yuyongxinii</name>
    <dbReference type="NCBI Taxonomy" id="2589797"/>
    <lineage>
        <taxon>Bacteria</taxon>
        <taxon>Bacillati</taxon>
        <taxon>Actinomycetota</taxon>
        <taxon>Actinomycetes</taxon>
        <taxon>Micrococcales</taxon>
        <taxon>Bogoriellaceae</taxon>
        <taxon>Georgenia</taxon>
    </lineage>
</organism>
<accession>A0A5B8C010</accession>
<evidence type="ECO:0000256" key="2">
    <source>
        <dbReference type="SAM" id="Phobius"/>
    </source>
</evidence>
<gene>
    <name evidence="3" type="ORF">FE374_00555</name>
</gene>
<name>A0A5B8C010_9MICO</name>
<sequence length="314" mass="32931">MRQASTAPARLLPVSRVLLALFVALTLLGFGSLFVLAGQTDRSFAWTIEPAATAAFLGAGYASGTVLMVLTLRQNTWGAARVPIVTVLIFTVLTLLATLIHLDRFHFGAAGALPRGAAWFWLVVYVVIPLGMVVALARQEHTARAERAAPVERPAPVDAPAPAEGRRRAGTSRSRPLPGWLRAALLAEGVVMFAVGVSLYVLPTTAQTLWPWTLTPLTARAVAAWLIAYGVATGLVVGENDLLRLRAPAVAYAVFGAGQLVVALRFAGEIAWGGPAAVGYLLVAAAVAATGIAAHLLGRRAVATTAPAEVRRAR</sequence>
<feature type="compositionally biased region" description="Low complexity" evidence="1">
    <location>
        <begin position="151"/>
        <end position="163"/>
    </location>
</feature>
<feature type="transmembrane region" description="Helical" evidence="2">
    <location>
        <begin position="84"/>
        <end position="102"/>
    </location>
</feature>
<feature type="transmembrane region" description="Helical" evidence="2">
    <location>
        <begin position="183"/>
        <end position="202"/>
    </location>
</feature>
<keyword evidence="2" id="KW-0472">Membrane</keyword>
<feature type="transmembrane region" description="Helical" evidence="2">
    <location>
        <begin position="278"/>
        <end position="297"/>
    </location>
</feature>
<feature type="transmembrane region" description="Helical" evidence="2">
    <location>
        <begin position="53"/>
        <end position="72"/>
    </location>
</feature>
<evidence type="ECO:0000256" key="1">
    <source>
        <dbReference type="SAM" id="MobiDB-lite"/>
    </source>
</evidence>
<dbReference type="EMBL" id="CP040915">
    <property type="protein sequence ID" value="QDC23320.1"/>
    <property type="molecule type" value="Genomic_DNA"/>
</dbReference>
<evidence type="ECO:0000313" key="3">
    <source>
        <dbReference type="EMBL" id="QDC23320.1"/>
    </source>
</evidence>
<keyword evidence="2" id="KW-0812">Transmembrane</keyword>
<dbReference type="KEGG" id="gyu:FE374_00555"/>
<dbReference type="RefSeq" id="WP_139926762.1">
    <property type="nucleotide sequence ID" value="NZ_CP040915.1"/>
</dbReference>
<evidence type="ECO:0000313" key="4">
    <source>
        <dbReference type="Proteomes" id="UP000314616"/>
    </source>
</evidence>